<organism evidence="6 7">
    <name type="scientific">Acidithrix ferrooxidans</name>
    <dbReference type="NCBI Taxonomy" id="1280514"/>
    <lineage>
        <taxon>Bacteria</taxon>
        <taxon>Bacillati</taxon>
        <taxon>Actinomycetota</taxon>
        <taxon>Acidimicrobiia</taxon>
        <taxon>Acidimicrobiales</taxon>
        <taxon>Acidimicrobiaceae</taxon>
        <taxon>Acidithrix</taxon>
    </lineage>
</organism>
<gene>
    <name evidence="6" type="primary">rplY</name>
    <name evidence="6" type="ORF">AXFE_14250</name>
</gene>
<dbReference type="GO" id="GO:0006412">
    <property type="term" value="P:translation"/>
    <property type="evidence" value="ECO:0007669"/>
    <property type="project" value="InterPro"/>
</dbReference>
<dbReference type="GO" id="GO:0022625">
    <property type="term" value="C:cytosolic large ribosomal subunit"/>
    <property type="evidence" value="ECO:0007669"/>
    <property type="project" value="TreeGrafter"/>
</dbReference>
<keyword evidence="3 6" id="KW-0689">Ribosomal protein</keyword>
<dbReference type="OrthoDB" id="5242980at2"/>
<dbReference type="Pfam" id="PF01386">
    <property type="entry name" value="Ribosomal_L25p"/>
    <property type="match status" value="1"/>
</dbReference>
<evidence type="ECO:0000256" key="4">
    <source>
        <dbReference type="ARBA" id="ARBA00023274"/>
    </source>
</evidence>
<dbReference type="InterPro" id="IPR011035">
    <property type="entry name" value="Ribosomal_bL25/Gln-tRNA_synth"/>
</dbReference>
<proteinExistence type="predicted"/>
<dbReference type="InterPro" id="IPR020056">
    <property type="entry name" value="Rbsml_bL25/Gln-tRNA_synth_N"/>
</dbReference>
<dbReference type="InterPro" id="IPR020930">
    <property type="entry name" value="Ribosomal_uL5_bac-type"/>
</dbReference>
<accession>A0A0D8HIV5</accession>
<dbReference type="Proteomes" id="UP000032360">
    <property type="component" value="Unassembled WGS sequence"/>
</dbReference>
<dbReference type="InterPro" id="IPR029751">
    <property type="entry name" value="Ribosomal_L25_dom"/>
</dbReference>
<keyword evidence="2" id="KW-0694">RNA-binding</keyword>
<keyword evidence="1" id="KW-0699">rRNA-binding</keyword>
<evidence type="ECO:0000256" key="3">
    <source>
        <dbReference type="ARBA" id="ARBA00022980"/>
    </source>
</evidence>
<reference evidence="6 7" key="1">
    <citation type="submission" date="2015-01" db="EMBL/GenBank/DDBJ databases">
        <title>Draft genome of the acidophilic iron oxidizer Acidithrix ferrooxidans strain Py-F3.</title>
        <authorList>
            <person name="Poehlein A."/>
            <person name="Eisen S."/>
            <person name="Schloemann M."/>
            <person name="Johnson B.D."/>
            <person name="Daniel R."/>
            <person name="Muehling M."/>
        </authorList>
    </citation>
    <scope>NUCLEOTIDE SEQUENCE [LARGE SCALE GENOMIC DNA]</scope>
    <source>
        <strain evidence="6 7">Py-F3</strain>
    </source>
</reference>
<dbReference type="GO" id="GO:0003735">
    <property type="term" value="F:structural constituent of ribosome"/>
    <property type="evidence" value="ECO:0007669"/>
    <property type="project" value="InterPro"/>
</dbReference>
<dbReference type="STRING" id="1280514.AXFE_14250"/>
<evidence type="ECO:0000313" key="7">
    <source>
        <dbReference type="Proteomes" id="UP000032360"/>
    </source>
</evidence>
<evidence type="ECO:0000256" key="2">
    <source>
        <dbReference type="ARBA" id="ARBA00022884"/>
    </source>
</evidence>
<keyword evidence="7" id="KW-1185">Reference proteome</keyword>
<dbReference type="PATRIC" id="fig|1280514.3.peg.1856"/>
<dbReference type="CDD" id="cd00495">
    <property type="entry name" value="Ribosomal_L25_TL5_CTC"/>
    <property type="match status" value="1"/>
</dbReference>
<name>A0A0D8HIV5_9ACTN</name>
<feature type="domain" description="Large ribosomal subunit protein bL25 L25" evidence="5">
    <location>
        <begin position="12"/>
        <end position="93"/>
    </location>
</feature>
<evidence type="ECO:0000313" key="6">
    <source>
        <dbReference type="EMBL" id="KJF17717.1"/>
    </source>
</evidence>
<comment type="caution">
    <text evidence="6">The sequence shown here is derived from an EMBL/GenBank/DDBJ whole genome shotgun (WGS) entry which is preliminary data.</text>
</comment>
<dbReference type="AlphaFoldDB" id="A0A0D8HIV5"/>
<evidence type="ECO:0000259" key="5">
    <source>
        <dbReference type="Pfam" id="PF01386"/>
    </source>
</evidence>
<dbReference type="EMBL" id="JXYS01000031">
    <property type="protein sequence ID" value="KJF17717.1"/>
    <property type="molecule type" value="Genomic_DNA"/>
</dbReference>
<dbReference type="PANTHER" id="PTHR33284:SF1">
    <property type="entry name" value="RIBOSOMAL PROTEIN L25_GLN-TRNA SYNTHETASE, ANTI-CODON-BINDING DOMAIN-CONTAINING PROTEIN"/>
    <property type="match status" value="1"/>
</dbReference>
<dbReference type="PANTHER" id="PTHR33284">
    <property type="entry name" value="RIBOSOMAL PROTEIN L25/GLN-TRNA SYNTHETASE, ANTI-CODON-BINDING DOMAIN-CONTAINING PROTEIN"/>
    <property type="match status" value="1"/>
</dbReference>
<dbReference type="RefSeq" id="WP_082058551.1">
    <property type="nucleotide sequence ID" value="NZ_JXYS01000031.1"/>
</dbReference>
<dbReference type="Gene3D" id="2.40.240.10">
    <property type="entry name" value="Ribosomal Protein L25, Chain P"/>
    <property type="match status" value="1"/>
</dbReference>
<keyword evidence="4" id="KW-0687">Ribonucleoprotein</keyword>
<sequence length="177" mass="18926">MSDSILQALSGRELGSRPSSRLRRQGFVPVTIYGKGSEPRSIAVPARELNALVIHRKLMGAILEIEIDGKPQTTLVKDIQRHPVRRSLLHMDLQLLSANQEVVVTVTLVAGEGVELELDNLEVSGPTSEIPATIDVGPELLVDGMILASALGLPAKVTLLTPSDTVVGKEAGLREAE</sequence>
<dbReference type="GO" id="GO:0008097">
    <property type="term" value="F:5S rRNA binding"/>
    <property type="evidence" value="ECO:0007669"/>
    <property type="project" value="TreeGrafter"/>
</dbReference>
<protein>
    <submittedName>
        <fullName evidence="6">50S ribosomal protein L25</fullName>
    </submittedName>
</protein>
<dbReference type="SUPFAM" id="SSF50715">
    <property type="entry name" value="Ribosomal protein L25-like"/>
    <property type="match status" value="1"/>
</dbReference>
<evidence type="ECO:0000256" key="1">
    <source>
        <dbReference type="ARBA" id="ARBA00022730"/>
    </source>
</evidence>